<protein>
    <recommendedName>
        <fullName evidence="3">CUB domain-containing protein</fullName>
    </recommendedName>
</protein>
<organism evidence="4 5">
    <name type="scientific">Loxostege sticticalis</name>
    <name type="common">Beet webworm moth</name>
    <dbReference type="NCBI Taxonomy" id="481309"/>
    <lineage>
        <taxon>Eukaryota</taxon>
        <taxon>Metazoa</taxon>
        <taxon>Ecdysozoa</taxon>
        <taxon>Arthropoda</taxon>
        <taxon>Hexapoda</taxon>
        <taxon>Insecta</taxon>
        <taxon>Pterygota</taxon>
        <taxon>Neoptera</taxon>
        <taxon>Endopterygota</taxon>
        <taxon>Lepidoptera</taxon>
        <taxon>Glossata</taxon>
        <taxon>Ditrysia</taxon>
        <taxon>Pyraloidea</taxon>
        <taxon>Crambidae</taxon>
        <taxon>Pyraustinae</taxon>
        <taxon>Loxostege</taxon>
    </lineage>
</organism>
<reference evidence="4 5" key="1">
    <citation type="submission" date="2024-06" db="EMBL/GenBank/DDBJ databases">
        <title>A chromosome-level genome assembly of beet webworm, Loxostege sticticalis.</title>
        <authorList>
            <person name="Zhang Y."/>
        </authorList>
    </citation>
    <scope>NUCLEOTIDE SEQUENCE [LARGE SCALE GENOMIC DNA]</scope>
    <source>
        <strain evidence="4">AQ026</strain>
        <tissue evidence="4">Whole body</tissue>
    </source>
</reference>
<comment type="caution">
    <text evidence="2">Lacks conserved residue(s) required for the propagation of feature annotation.</text>
</comment>
<dbReference type="Pfam" id="PF26080">
    <property type="entry name" value="CUB_animal"/>
    <property type="match status" value="1"/>
</dbReference>
<feature type="domain" description="CUB" evidence="3">
    <location>
        <begin position="225"/>
        <end position="342"/>
    </location>
</feature>
<evidence type="ECO:0000313" key="5">
    <source>
        <dbReference type="Proteomes" id="UP001549920"/>
    </source>
</evidence>
<keyword evidence="5" id="KW-1185">Reference proteome</keyword>
<dbReference type="PROSITE" id="PS01180">
    <property type="entry name" value="CUB"/>
    <property type="match status" value="1"/>
</dbReference>
<comment type="caution">
    <text evidence="4">The sequence shown here is derived from an EMBL/GenBank/DDBJ whole genome shotgun (WGS) entry which is preliminary data.</text>
</comment>
<dbReference type="Gene3D" id="2.60.120.290">
    <property type="entry name" value="Spermadhesin, CUB domain"/>
    <property type="match status" value="2"/>
</dbReference>
<name>A0ABR3HUF5_LOXSC</name>
<dbReference type="PANTHER" id="PTHR33236">
    <property type="entry name" value="INTRAFLAGELLAR TRANSPORT PROTEIN 122 FAMILY PROTEIN-RELATED"/>
    <property type="match status" value="1"/>
</dbReference>
<evidence type="ECO:0000313" key="4">
    <source>
        <dbReference type="EMBL" id="KAL0880181.1"/>
    </source>
</evidence>
<dbReference type="PANTHER" id="PTHR33236:SF11">
    <property type="entry name" value="CUB DOMAIN-CONTAINING PROTEIN"/>
    <property type="match status" value="1"/>
</dbReference>
<proteinExistence type="predicted"/>
<evidence type="ECO:0000256" key="2">
    <source>
        <dbReference type="PROSITE-ProRule" id="PRU00059"/>
    </source>
</evidence>
<evidence type="ECO:0000256" key="1">
    <source>
        <dbReference type="ARBA" id="ARBA00023157"/>
    </source>
</evidence>
<dbReference type="Proteomes" id="UP001549920">
    <property type="component" value="Unassembled WGS sequence"/>
</dbReference>
<dbReference type="InterPro" id="IPR035914">
    <property type="entry name" value="Sperma_CUB_dom_sf"/>
</dbReference>
<accession>A0ABR3HUF5</accession>
<dbReference type="Pfam" id="PF00431">
    <property type="entry name" value="CUB"/>
    <property type="match status" value="1"/>
</dbReference>
<dbReference type="InterPro" id="IPR058698">
    <property type="entry name" value="CUB_metazoa"/>
</dbReference>
<dbReference type="EMBL" id="JBEUOH010000013">
    <property type="protein sequence ID" value="KAL0880181.1"/>
    <property type="molecule type" value="Genomic_DNA"/>
</dbReference>
<gene>
    <name evidence="4" type="ORF">ABMA27_002646</name>
</gene>
<evidence type="ECO:0000259" key="3">
    <source>
        <dbReference type="PROSITE" id="PS01180"/>
    </source>
</evidence>
<dbReference type="InterPro" id="IPR000859">
    <property type="entry name" value="CUB_dom"/>
</dbReference>
<dbReference type="SUPFAM" id="SSF49854">
    <property type="entry name" value="Spermadhesin, CUB domain"/>
    <property type="match status" value="1"/>
</dbReference>
<sequence length="504" mass="56230">MRSLKCYATIVLCAILRTRGDRWYSATIFDKHKVQDLEQNSFKAGQRLIPSTSTNEQAHKNYDEGFEPRETVQDHTLPRWEMLTLNPNSKQTRSPALYGSSNLQITNEYYEPVENVSRKPVEVINYNNTINVVNVIKRTRPKRKVVKRCPNVPSRQNKKLVGNQTARTKFLEVFEVVEFEHVICISSSGLEGTCIHEYECAAKGGSSMGTCANGYGTCCVNLFLCEGQSSELAGWFTNPGFPSPSTDRISCTFTLHKASEEITQVRLDFVSFELLGPTAGTCQQDQFVVSGQNSNSYVPILCGINTGQHVYIEVGESDGPIYLSVQTVSPETRLYSIKVTQLTSSDELAAPTGCLQYYTEPQGFLESFNYRDRSEIGIPRAPSYLNNLNYAMCIRRAAETCSVTYTNVDYMQIVNYDLDGLPVIPQGQAGVEIFNCPSDWLLISATRLCGDRLNDGSVIQDFSLDAPVTDSNAGPIAVWFRTDEGYVGRGFKLEYQQNTCKGPP</sequence>
<keyword evidence="1" id="KW-1015">Disulfide bond</keyword>